<dbReference type="EMBL" id="JAAKFY010000009">
    <property type="protein sequence ID" value="KAF3852697.1"/>
    <property type="molecule type" value="Genomic_DNA"/>
</dbReference>
<dbReference type="AlphaFoldDB" id="A0A7J5YW17"/>
<dbReference type="Proteomes" id="UP000518266">
    <property type="component" value="Unassembled WGS sequence"/>
</dbReference>
<evidence type="ECO:0000313" key="2">
    <source>
        <dbReference type="Proteomes" id="UP000518266"/>
    </source>
</evidence>
<organism evidence="1 2">
    <name type="scientific">Dissostichus mawsoni</name>
    <name type="common">Antarctic cod</name>
    <dbReference type="NCBI Taxonomy" id="36200"/>
    <lineage>
        <taxon>Eukaryota</taxon>
        <taxon>Metazoa</taxon>
        <taxon>Chordata</taxon>
        <taxon>Craniata</taxon>
        <taxon>Vertebrata</taxon>
        <taxon>Euteleostomi</taxon>
        <taxon>Actinopterygii</taxon>
        <taxon>Neopterygii</taxon>
        <taxon>Teleostei</taxon>
        <taxon>Neoteleostei</taxon>
        <taxon>Acanthomorphata</taxon>
        <taxon>Eupercaria</taxon>
        <taxon>Perciformes</taxon>
        <taxon>Notothenioidei</taxon>
        <taxon>Nototheniidae</taxon>
        <taxon>Dissostichus</taxon>
    </lineage>
</organism>
<name>A0A7J5YW17_DISMA</name>
<dbReference type="OrthoDB" id="10670488at2759"/>
<comment type="caution">
    <text evidence="1">The sequence shown here is derived from an EMBL/GenBank/DDBJ whole genome shotgun (WGS) entry which is preliminary data.</text>
</comment>
<proteinExistence type="predicted"/>
<evidence type="ECO:0000313" key="1">
    <source>
        <dbReference type="EMBL" id="KAF3852697.1"/>
    </source>
</evidence>
<sequence>MASLRFVRTQFDEGLCELLTVDGDATQQVAELMEGNQSVQEVVRTQQNQLLQNVWPRGFEQERKMESSSTRSPVTWQAVASWYIMCRDQSSVEDDQQTVLVVLQQNPEGTERNNNNNNKQEVLEGPLDVLVRCQLAGERWRLLAAHPQDAVVGGQHAAVEQHHLLVVVVGQDVVEGDVLRHHGVLHHQTHVLRTVHALLYQNESRACLLWFVAMAGSENEAVRHEAEVLHQLGGAVHAGVHVQLGAAQQPQQQVVHLVQNHRGVGRQRQLAGRQVQRARGAEHLTERVAGDQGDQELQYYQRAEFLTCADSWVVVRQQEALHPVLHVLQNPAVSQLVPRSLNRQPVQTLGRVVLDHLEEEQTNKHEDRQ</sequence>
<reference evidence="1 2" key="1">
    <citation type="submission" date="2020-03" db="EMBL/GenBank/DDBJ databases">
        <title>Dissostichus mawsoni Genome sequencing and assembly.</title>
        <authorList>
            <person name="Park H."/>
        </authorList>
    </citation>
    <scope>NUCLEOTIDE SEQUENCE [LARGE SCALE GENOMIC DNA]</scope>
    <source>
        <strain evidence="1">DM0001</strain>
        <tissue evidence="1">Muscle</tissue>
    </source>
</reference>
<protein>
    <submittedName>
        <fullName evidence="1">Uncharacterized protein</fullName>
    </submittedName>
</protein>
<gene>
    <name evidence="1" type="ORF">F7725_006052</name>
</gene>
<keyword evidence="2" id="KW-1185">Reference proteome</keyword>
<accession>A0A7J5YW17</accession>